<dbReference type="InterPro" id="IPR046522">
    <property type="entry name" value="DUF6699"/>
</dbReference>
<accession>A0A8H5CBH4</accession>
<protein>
    <recommendedName>
        <fullName evidence="2">DUF6699 domain-containing protein</fullName>
    </recommendedName>
</protein>
<sequence length="209" mass="23011">MPGKHVHFDIPSTPSPSFSTSTLPSSIGPFTPPSAGSYHVPLPSSPGPTQVNPLIALSAVPPVEWDVAFPPSSAKPSRGDITKHALYKPATTPPQPEIRIVCSRLPWPIVVKPVGNTAYVTISDVFLCIYESLRHNLGEHDYYHFTGEQRRHMSDSYIRRYSRFTGEAAFTEKSKGLKRIDCLGIYGGTRFLGLSSTKEGPHVWQMHVS</sequence>
<keyword evidence="4" id="KW-1185">Reference proteome</keyword>
<organism evidence="3 4">
    <name type="scientific">Tetrapyrgos nigripes</name>
    <dbReference type="NCBI Taxonomy" id="182062"/>
    <lineage>
        <taxon>Eukaryota</taxon>
        <taxon>Fungi</taxon>
        <taxon>Dikarya</taxon>
        <taxon>Basidiomycota</taxon>
        <taxon>Agaricomycotina</taxon>
        <taxon>Agaricomycetes</taxon>
        <taxon>Agaricomycetidae</taxon>
        <taxon>Agaricales</taxon>
        <taxon>Marasmiineae</taxon>
        <taxon>Marasmiaceae</taxon>
        <taxon>Tetrapyrgos</taxon>
    </lineage>
</organism>
<comment type="caution">
    <text evidence="3">The sequence shown here is derived from an EMBL/GenBank/DDBJ whole genome shotgun (WGS) entry which is preliminary data.</text>
</comment>
<evidence type="ECO:0000313" key="4">
    <source>
        <dbReference type="Proteomes" id="UP000559256"/>
    </source>
</evidence>
<gene>
    <name evidence="3" type="ORF">D9758_012227</name>
</gene>
<name>A0A8H5CBH4_9AGAR</name>
<dbReference type="AlphaFoldDB" id="A0A8H5CBH4"/>
<reference evidence="3 4" key="1">
    <citation type="journal article" date="2020" name="ISME J.">
        <title>Uncovering the hidden diversity of litter-decomposition mechanisms in mushroom-forming fungi.</title>
        <authorList>
            <person name="Floudas D."/>
            <person name="Bentzer J."/>
            <person name="Ahren D."/>
            <person name="Johansson T."/>
            <person name="Persson P."/>
            <person name="Tunlid A."/>
        </authorList>
    </citation>
    <scope>NUCLEOTIDE SEQUENCE [LARGE SCALE GENOMIC DNA]</scope>
    <source>
        <strain evidence="3 4">CBS 291.85</strain>
    </source>
</reference>
<dbReference type="OrthoDB" id="3172906at2759"/>
<feature type="domain" description="DUF6699" evidence="2">
    <location>
        <begin position="64"/>
        <end position="199"/>
    </location>
</feature>
<feature type="compositionally biased region" description="Low complexity" evidence="1">
    <location>
        <begin position="11"/>
        <end position="26"/>
    </location>
</feature>
<dbReference type="EMBL" id="JAACJM010000196">
    <property type="protein sequence ID" value="KAF5338433.1"/>
    <property type="molecule type" value="Genomic_DNA"/>
</dbReference>
<proteinExistence type="predicted"/>
<evidence type="ECO:0000313" key="3">
    <source>
        <dbReference type="EMBL" id="KAF5338433.1"/>
    </source>
</evidence>
<evidence type="ECO:0000256" key="1">
    <source>
        <dbReference type="SAM" id="MobiDB-lite"/>
    </source>
</evidence>
<dbReference type="Pfam" id="PF20415">
    <property type="entry name" value="DUF6699"/>
    <property type="match status" value="1"/>
</dbReference>
<feature type="region of interest" description="Disordered" evidence="1">
    <location>
        <begin position="1"/>
        <end position="30"/>
    </location>
</feature>
<dbReference type="Proteomes" id="UP000559256">
    <property type="component" value="Unassembled WGS sequence"/>
</dbReference>
<evidence type="ECO:0000259" key="2">
    <source>
        <dbReference type="Pfam" id="PF20415"/>
    </source>
</evidence>